<keyword evidence="3" id="KW-1185">Reference proteome</keyword>
<sequence>MRKNALILAVALLALGYGGYTTFARVSAASPSIASQIALAEMLASAPGVIAGWIGDRKGLRFIAPIGLLSFLTSLLPVTPVTVFVTLSSFYASFLAVMIESSKDSRELGKAVSALSLGWGLGVIVIALNFPMLLINFSFLLGTILSIVSVSAEPSQSGLLAAVPKLLPLVPSLALFMGSEYLLYTLTAYRFAQLTSGLEFALFYAIGPSVTSSIGGYVAGRVIEKVRPHVVLIGVMVAYSILSLVILLTPPPVCLLAWSVPVYPFYEVSVISLVSSIAREAPASALGFTYTLMAISSVVALPFTEVNDIGTAAIGISIAISIAAVTFHWSFKRALTRTDSSSIGAHTSLHDPER</sequence>
<gene>
    <name evidence="2" type="ORF">EYM_01850</name>
</gene>
<proteinExistence type="predicted"/>
<dbReference type="Proteomes" id="UP000060778">
    <property type="component" value="Chromosome"/>
</dbReference>
<dbReference type="AlphaFoldDB" id="A0A0U3FRZ0"/>
<evidence type="ECO:0000313" key="2">
    <source>
        <dbReference type="EMBL" id="ALU12256.1"/>
    </source>
</evidence>
<dbReference type="RefSeq" id="WP_075049402.1">
    <property type="nucleotide sequence ID" value="NZ_CP006867.1"/>
</dbReference>
<feature type="transmembrane region" description="Helical" evidence="1">
    <location>
        <begin position="66"/>
        <end position="99"/>
    </location>
</feature>
<evidence type="ECO:0008006" key="4">
    <source>
        <dbReference type="Google" id="ProtNLM"/>
    </source>
</evidence>
<evidence type="ECO:0000256" key="1">
    <source>
        <dbReference type="SAM" id="Phobius"/>
    </source>
</evidence>
<feature type="transmembrane region" description="Helical" evidence="1">
    <location>
        <begin position="309"/>
        <end position="331"/>
    </location>
</feature>
<dbReference type="STRING" id="940295.EYM_01850"/>
<feature type="transmembrane region" description="Helical" evidence="1">
    <location>
        <begin position="34"/>
        <end position="54"/>
    </location>
</feature>
<protein>
    <recommendedName>
        <fullName evidence="4">Major facilitator superfamily (MFS) profile domain-containing protein</fullName>
    </recommendedName>
</protein>
<feature type="transmembrane region" description="Helical" evidence="1">
    <location>
        <begin position="255"/>
        <end position="278"/>
    </location>
</feature>
<name>A0A0U3FRZ0_9CREN</name>
<keyword evidence="1" id="KW-0472">Membrane</keyword>
<feature type="transmembrane region" description="Helical" evidence="1">
    <location>
        <begin position="230"/>
        <end position="249"/>
    </location>
</feature>
<feature type="transmembrane region" description="Helical" evidence="1">
    <location>
        <begin position="119"/>
        <end position="145"/>
    </location>
</feature>
<reference evidence="2 3" key="1">
    <citation type="submission" date="2013-11" db="EMBL/GenBank/DDBJ databases">
        <title>Comparative genomics of Ignicoccus.</title>
        <authorList>
            <person name="Podar M."/>
        </authorList>
    </citation>
    <scope>NUCLEOTIDE SEQUENCE [LARGE SCALE GENOMIC DNA]</scope>
    <source>
        <strain evidence="2 3">DSM 13165</strain>
    </source>
</reference>
<feature type="transmembrane region" description="Helical" evidence="1">
    <location>
        <begin position="285"/>
        <end position="303"/>
    </location>
</feature>
<keyword evidence="1" id="KW-1133">Transmembrane helix</keyword>
<keyword evidence="1" id="KW-0812">Transmembrane</keyword>
<dbReference type="InterPro" id="IPR036259">
    <property type="entry name" value="MFS_trans_sf"/>
</dbReference>
<dbReference type="OrthoDB" id="386700at2157"/>
<evidence type="ECO:0000313" key="3">
    <source>
        <dbReference type="Proteomes" id="UP000060778"/>
    </source>
</evidence>
<dbReference type="GeneID" id="30679775"/>
<accession>A0A0U3FRZ0</accession>
<organism evidence="2 3">
    <name type="scientific">Ignicoccus islandicus DSM 13165</name>
    <dbReference type="NCBI Taxonomy" id="940295"/>
    <lineage>
        <taxon>Archaea</taxon>
        <taxon>Thermoproteota</taxon>
        <taxon>Thermoprotei</taxon>
        <taxon>Desulfurococcales</taxon>
        <taxon>Desulfurococcaceae</taxon>
        <taxon>Ignicoccus</taxon>
    </lineage>
</organism>
<feature type="transmembrane region" description="Helical" evidence="1">
    <location>
        <begin position="166"/>
        <end position="189"/>
    </location>
</feature>
<dbReference type="EMBL" id="CP006867">
    <property type="protein sequence ID" value="ALU12256.1"/>
    <property type="molecule type" value="Genomic_DNA"/>
</dbReference>
<dbReference type="KEGG" id="iis:EYM_01850"/>
<feature type="transmembrane region" description="Helical" evidence="1">
    <location>
        <begin position="201"/>
        <end position="218"/>
    </location>
</feature>
<dbReference type="SUPFAM" id="SSF103473">
    <property type="entry name" value="MFS general substrate transporter"/>
    <property type="match status" value="1"/>
</dbReference>